<dbReference type="SMART" id="SM00421">
    <property type="entry name" value="HTH_LUXR"/>
    <property type="match status" value="1"/>
</dbReference>
<evidence type="ECO:0000259" key="2">
    <source>
        <dbReference type="PROSITE" id="PS50043"/>
    </source>
</evidence>
<evidence type="ECO:0000313" key="4">
    <source>
        <dbReference type="EMBL" id="CAA9568468.1"/>
    </source>
</evidence>
<dbReference type="PRINTS" id="PR00364">
    <property type="entry name" value="DISEASERSIST"/>
</dbReference>
<dbReference type="SUPFAM" id="SSF48452">
    <property type="entry name" value="TPR-like"/>
    <property type="match status" value="1"/>
</dbReference>
<dbReference type="AlphaFoldDB" id="A0A6J4V4P5"/>
<feature type="domain" description="HTH luxR-type" evidence="2">
    <location>
        <begin position="748"/>
        <end position="813"/>
    </location>
</feature>
<evidence type="ECO:0008006" key="5">
    <source>
        <dbReference type="Google" id="ProtNLM"/>
    </source>
</evidence>
<feature type="domain" description="NACHT" evidence="3">
    <location>
        <begin position="46"/>
        <end position="160"/>
    </location>
</feature>
<dbReference type="GO" id="GO:0016887">
    <property type="term" value="F:ATP hydrolysis activity"/>
    <property type="evidence" value="ECO:0007669"/>
    <property type="project" value="InterPro"/>
</dbReference>
<dbReference type="Gene3D" id="3.40.50.300">
    <property type="entry name" value="P-loop containing nucleotide triphosphate hydrolases"/>
    <property type="match status" value="1"/>
</dbReference>
<protein>
    <recommendedName>
        <fullName evidence="5">HTH luxR-type domain-containing protein</fullName>
    </recommendedName>
</protein>
<dbReference type="InterPro" id="IPR011990">
    <property type="entry name" value="TPR-like_helical_dom_sf"/>
</dbReference>
<dbReference type="CDD" id="cd06170">
    <property type="entry name" value="LuxR_C_like"/>
    <property type="match status" value="1"/>
</dbReference>
<feature type="compositionally biased region" description="Low complexity" evidence="1">
    <location>
        <begin position="737"/>
        <end position="753"/>
    </location>
</feature>
<dbReference type="Gene3D" id="1.10.10.10">
    <property type="entry name" value="Winged helix-like DNA-binding domain superfamily/Winged helix DNA-binding domain"/>
    <property type="match status" value="1"/>
</dbReference>
<dbReference type="GO" id="GO:0003677">
    <property type="term" value="F:DNA binding"/>
    <property type="evidence" value="ECO:0007669"/>
    <property type="project" value="InterPro"/>
</dbReference>
<dbReference type="InterPro" id="IPR000792">
    <property type="entry name" value="Tscrpt_reg_LuxR_C"/>
</dbReference>
<sequence length="815" mass="84149">MSGTRSIPPPVSLPRPLGLPVPLTPLVGREREAAAVVGLLRRDGVRLVTLTGPGGIGKTRLALRVAEELAGDFRDGVLDGVWFVSLEAVDDPALVASEVARAIGVREGGGQPIGERLRQELAGRRGLLVLDGFEPVLAAASQVVDLLAAAPGVTVLVTSRARLRVRGEHEWPTPPLDLPAPSVAGGAGPSVERLGRGEAVSLFVARASEAQPDFALTAGNAVAVAEICRRLDGLPLAIELAAARTRVLSPAALLTRLERRLPLLTNASRDQTDSRHTLRGAIAWSYEALDPAARSFFRRLAVFVDGFELEAAEAVGGGEVPGGAEARGGAIGATGASPSPFVLDLLTALGDVSLLRRQEDGGVDEAAGPRFTMLETVREFGLERLEEAGEAGEGRNRHAAWFLARAEAAEAGLEGAAQGLWLDRLDRDHGNLRAAFAHLRGGDDAAGPVRLAAALWRFWLMRGHLGEGRQRLAEALAAPGAGAAPARARALAGAGALAETQGDYAAAERFLDEGLAAAEAMGDRRARAASRLFQGLVAFDRDDLSAADILCTASLAEADEIGDRWTGAAALAQLGLIALRLGDHPGAAARSRAALARFGALGNAWGAAVAAGTLATVELDRGDLTSMRAFLATSLEGFWALGDLWGVGAFLEVAARGAVVGGEPARAARLFGAATGLREAIGAPLKATFRAGHDQNVAAARAALGEATFAAAWDIGRGLTVPAAIAEAVAPPPASDPAPESEGVGTRTAAGTAGLTPRERDVLRLLVEGRSDREIAEALFIGHRTVATHVANILAKLAVPSRTAAATRAVRAGLV</sequence>
<dbReference type="SUPFAM" id="SSF46894">
    <property type="entry name" value="C-terminal effector domain of the bipartite response regulators"/>
    <property type="match status" value="1"/>
</dbReference>
<reference evidence="4" key="1">
    <citation type="submission" date="2020-02" db="EMBL/GenBank/DDBJ databases">
        <authorList>
            <person name="Meier V. D."/>
        </authorList>
    </citation>
    <scope>NUCLEOTIDE SEQUENCE</scope>
    <source>
        <strain evidence="4">AVDCRST_MAG19</strain>
    </source>
</reference>
<dbReference type="InterPro" id="IPR016032">
    <property type="entry name" value="Sig_transdc_resp-reg_C-effctor"/>
</dbReference>
<proteinExistence type="predicted"/>
<dbReference type="PROSITE" id="PS50837">
    <property type="entry name" value="NACHT"/>
    <property type="match status" value="1"/>
</dbReference>
<dbReference type="InterPro" id="IPR036388">
    <property type="entry name" value="WH-like_DNA-bd_sf"/>
</dbReference>
<name>A0A6J4V4P5_9BACT</name>
<dbReference type="InterPro" id="IPR027417">
    <property type="entry name" value="P-loop_NTPase"/>
</dbReference>
<accession>A0A6J4V4P5</accession>
<dbReference type="EMBL" id="CADCWL010000122">
    <property type="protein sequence ID" value="CAA9568468.1"/>
    <property type="molecule type" value="Genomic_DNA"/>
</dbReference>
<evidence type="ECO:0000259" key="3">
    <source>
        <dbReference type="PROSITE" id="PS50837"/>
    </source>
</evidence>
<dbReference type="Pfam" id="PF13401">
    <property type="entry name" value="AAA_22"/>
    <property type="match status" value="1"/>
</dbReference>
<gene>
    <name evidence="4" type="ORF">AVDCRST_MAG19-2530</name>
</gene>
<organism evidence="4">
    <name type="scientific">uncultured Thermomicrobiales bacterium</name>
    <dbReference type="NCBI Taxonomy" id="1645740"/>
    <lineage>
        <taxon>Bacteria</taxon>
        <taxon>Pseudomonadati</taxon>
        <taxon>Thermomicrobiota</taxon>
        <taxon>Thermomicrobia</taxon>
        <taxon>Thermomicrobiales</taxon>
        <taxon>environmental samples</taxon>
    </lineage>
</organism>
<dbReference type="InterPro" id="IPR049945">
    <property type="entry name" value="AAA_22"/>
</dbReference>
<dbReference type="PROSITE" id="PS50043">
    <property type="entry name" value="HTH_LUXR_2"/>
    <property type="match status" value="1"/>
</dbReference>
<dbReference type="PRINTS" id="PR00038">
    <property type="entry name" value="HTHLUXR"/>
</dbReference>
<dbReference type="Pfam" id="PF00196">
    <property type="entry name" value="GerE"/>
    <property type="match status" value="1"/>
</dbReference>
<evidence type="ECO:0000256" key="1">
    <source>
        <dbReference type="SAM" id="MobiDB-lite"/>
    </source>
</evidence>
<dbReference type="GO" id="GO:0006355">
    <property type="term" value="P:regulation of DNA-templated transcription"/>
    <property type="evidence" value="ECO:0007669"/>
    <property type="project" value="InterPro"/>
</dbReference>
<dbReference type="InterPro" id="IPR007111">
    <property type="entry name" value="NACHT_NTPase"/>
</dbReference>
<dbReference type="PANTHER" id="PTHR47691:SF3">
    <property type="entry name" value="HTH-TYPE TRANSCRIPTIONAL REGULATOR RV0890C-RELATED"/>
    <property type="match status" value="1"/>
</dbReference>
<dbReference type="PANTHER" id="PTHR47691">
    <property type="entry name" value="REGULATOR-RELATED"/>
    <property type="match status" value="1"/>
</dbReference>
<dbReference type="SUPFAM" id="SSF52540">
    <property type="entry name" value="P-loop containing nucleoside triphosphate hydrolases"/>
    <property type="match status" value="1"/>
</dbReference>
<dbReference type="Gene3D" id="1.25.40.10">
    <property type="entry name" value="Tetratricopeptide repeat domain"/>
    <property type="match status" value="1"/>
</dbReference>
<feature type="region of interest" description="Disordered" evidence="1">
    <location>
        <begin position="730"/>
        <end position="753"/>
    </location>
</feature>